<dbReference type="Proteomes" id="UP000014062">
    <property type="component" value="Chromosome"/>
</dbReference>
<organism evidence="2 3">
    <name type="scientific">Streptomyces lividans 1326</name>
    <dbReference type="NCBI Taxonomy" id="1200984"/>
    <lineage>
        <taxon>Bacteria</taxon>
        <taxon>Bacillati</taxon>
        <taxon>Actinomycetota</taxon>
        <taxon>Actinomycetes</taxon>
        <taxon>Kitasatosporales</taxon>
        <taxon>Streptomycetaceae</taxon>
        <taxon>Streptomyces</taxon>
    </lineage>
</organism>
<feature type="region of interest" description="Disordered" evidence="1">
    <location>
        <begin position="1"/>
        <end position="93"/>
    </location>
</feature>
<reference evidence="3" key="1">
    <citation type="journal article" date="2013" name="Genome Biol. Evol.">
        <title>The genome sequence of Streptomyces lividans 66 reveals a novel tRNA-dependent peptide biosynthetic system within a metal-related genomic island.</title>
        <authorList>
            <person name="Cruz-Morales P."/>
            <person name="Vijgenboom E."/>
            <person name="Iruegas-Bocardo F."/>
            <person name="Girard G."/>
            <person name="Yanez-Guerra L.A."/>
            <person name="Ramos-Aboites H.E."/>
            <person name="Pernodet J.L."/>
            <person name="Anne J."/>
            <person name="van Wezel G.P."/>
            <person name="Barona-Gomez F."/>
        </authorList>
    </citation>
    <scope>NUCLEOTIDE SEQUENCE [LARGE SCALE GENOMIC DNA]</scope>
    <source>
        <strain evidence="3">1326</strain>
    </source>
</reference>
<name>A0A7U9DX83_STRLI</name>
<accession>A0A7U9DX83</accession>
<evidence type="ECO:0000256" key="1">
    <source>
        <dbReference type="SAM" id="MobiDB-lite"/>
    </source>
</evidence>
<feature type="region of interest" description="Disordered" evidence="1">
    <location>
        <begin position="107"/>
        <end position="155"/>
    </location>
</feature>
<feature type="compositionally biased region" description="Basic residues" evidence="1">
    <location>
        <begin position="64"/>
        <end position="76"/>
    </location>
</feature>
<gene>
    <name evidence="2" type="ORF">SLI_6128</name>
</gene>
<proteinExistence type="predicted"/>
<sequence length="186" mass="19310">MAGEGAADGGAVSAAQVLAGGDLVHRDPGHGDAEDEGRRDQRAAPAPGPRAVDGALGELPRGRGPVRVRRRGRYRRGSPVDPHGGDGALHPDLLPGALEEVLEHRAPAGGDDTDQAGSGDRAVHTEGGGEFGGHHRRQGAARDLGDAQVDAPGLPLRTHVRHARVIGPFTHRRTLPAFPVRDRSTA</sequence>
<dbReference type="AlphaFoldDB" id="A0A7U9DX83"/>
<protein>
    <submittedName>
        <fullName evidence="2">Uncharacterized protein</fullName>
    </submittedName>
</protein>
<dbReference type="EMBL" id="CM001889">
    <property type="protein sequence ID" value="EOY50835.1"/>
    <property type="molecule type" value="Genomic_DNA"/>
</dbReference>
<evidence type="ECO:0000313" key="3">
    <source>
        <dbReference type="Proteomes" id="UP000014062"/>
    </source>
</evidence>
<evidence type="ECO:0000313" key="2">
    <source>
        <dbReference type="EMBL" id="EOY50835.1"/>
    </source>
</evidence>
<feature type="compositionally biased region" description="Basic and acidic residues" evidence="1">
    <location>
        <begin position="23"/>
        <end position="42"/>
    </location>
</feature>